<organism evidence="2 3">
    <name type="scientific">Actinoplanes philippinensis</name>
    <dbReference type="NCBI Taxonomy" id="35752"/>
    <lineage>
        <taxon>Bacteria</taxon>
        <taxon>Bacillati</taxon>
        <taxon>Actinomycetota</taxon>
        <taxon>Actinomycetes</taxon>
        <taxon>Micromonosporales</taxon>
        <taxon>Micromonosporaceae</taxon>
        <taxon>Actinoplanes</taxon>
    </lineage>
</organism>
<gene>
    <name evidence="2" type="ORF">SAMN05421541_113254</name>
</gene>
<evidence type="ECO:0008006" key="4">
    <source>
        <dbReference type="Google" id="ProtNLM"/>
    </source>
</evidence>
<protein>
    <recommendedName>
        <fullName evidence="4">YcxB-like protein</fullName>
    </recommendedName>
</protein>
<name>A0A1I2JSB6_9ACTN</name>
<feature type="transmembrane region" description="Helical" evidence="1">
    <location>
        <begin position="32"/>
        <end position="49"/>
    </location>
</feature>
<accession>A0A1I2JSB6</accession>
<evidence type="ECO:0000313" key="3">
    <source>
        <dbReference type="Proteomes" id="UP000199645"/>
    </source>
</evidence>
<keyword evidence="1" id="KW-1133">Transmembrane helix</keyword>
<dbReference type="STRING" id="35752.SAMN05421541_113254"/>
<dbReference type="RefSeq" id="WP_093619917.1">
    <property type="nucleotide sequence ID" value="NZ_BOMT01000071.1"/>
</dbReference>
<dbReference type="OrthoDB" id="3293416at2"/>
<sequence length="160" mass="17858">MDTETVFSFSAHPTRQQLVVSIRWFLRGQLRLLRLGGAVLIVFGLVFSLDDELLLRIFTVLFGLVCILLVPEITVRVVVARIQGMLSRPTEYRIDDQGVRMTNDLTEFFVRWIAVDRLDEAPGLLIARTGQSGFSAIPTGGLPPETASEVTGYVRAHVRS</sequence>
<proteinExistence type="predicted"/>
<keyword evidence="1" id="KW-0472">Membrane</keyword>
<dbReference type="AlphaFoldDB" id="A0A1I2JSB6"/>
<evidence type="ECO:0000313" key="2">
    <source>
        <dbReference type="EMBL" id="SFF57089.1"/>
    </source>
</evidence>
<evidence type="ECO:0000256" key="1">
    <source>
        <dbReference type="SAM" id="Phobius"/>
    </source>
</evidence>
<feature type="transmembrane region" description="Helical" evidence="1">
    <location>
        <begin position="55"/>
        <end position="79"/>
    </location>
</feature>
<dbReference type="EMBL" id="FONV01000013">
    <property type="protein sequence ID" value="SFF57089.1"/>
    <property type="molecule type" value="Genomic_DNA"/>
</dbReference>
<reference evidence="2 3" key="1">
    <citation type="submission" date="2016-10" db="EMBL/GenBank/DDBJ databases">
        <authorList>
            <person name="de Groot N.N."/>
        </authorList>
    </citation>
    <scope>NUCLEOTIDE SEQUENCE [LARGE SCALE GENOMIC DNA]</scope>
    <source>
        <strain evidence="2 3">DSM 43019</strain>
    </source>
</reference>
<keyword evidence="3" id="KW-1185">Reference proteome</keyword>
<keyword evidence="1" id="KW-0812">Transmembrane</keyword>
<dbReference type="Proteomes" id="UP000199645">
    <property type="component" value="Unassembled WGS sequence"/>
</dbReference>